<dbReference type="EMBL" id="JAACFV010000095">
    <property type="protein sequence ID" value="KAF7506061.1"/>
    <property type="molecule type" value="Genomic_DNA"/>
</dbReference>
<evidence type="ECO:0008006" key="5">
    <source>
        <dbReference type="Google" id="ProtNLM"/>
    </source>
</evidence>
<dbReference type="Pfam" id="PF04911">
    <property type="entry name" value="ATP-synt_J"/>
    <property type="match status" value="1"/>
</dbReference>
<name>A0A8H7AFB5_9EURO</name>
<comment type="caution">
    <text evidence="3">The sequence shown here is derived from an EMBL/GenBank/DDBJ whole genome shotgun (WGS) entry which is preliminary data.</text>
</comment>
<protein>
    <recommendedName>
        <fullName evidence="5">Mitochondrial F1F0 ATP synthase subunit Atp18</fullName>
    </recommendedName>
</protein>
<evidence type="ECO:0000256" key="1">
    <source>
        <dbReference type="SAM" id="MobiDB-lite"/>
    </source>
</evidence>
<keyword evidence="2" id="KW-0812">Transmembrane</keyword>
<feature type="region of interest" description="Disordered" evidence="1">
    <location>
        <begin position="41"/>
        <end position="61"/>
    </location>
</feature>
<dbReference type="Proteomes" id="UP000606974">
    <property type="component" value="Unassembled WGS sequence"/>
</dbReference>
<keyword evidence="2" id="KW-1133">Transmembrane helix</keyword>
<dbReference type="AlphaFoldDB" id="A0A8H7AFB5"/>
<proteinExistence type="predicted"/>
<evidence type="ECO:0000313" key="4">
    <source>
        <dbReference type="Proteomes" id="UP000606974"/>
    </source>
</evidence>
<dbReference type="PANTHER" id="PTHR28060">
    <property type="entry name" value="ATP SYNTHASE SUBUNIT J, MITOCHONDRIAL"/>
    <property type="match status" value="1"/>
</dbReference>
<keyword evidence="2" id="KW-0472">Membrane</keyword>
<sequence>MGLLPKKFPGKFAEPMWPFMAAGLIVAWGINTGANAMMASDEYRNDPRNPNAKIDTDRPAK</sequence>
<organism evidence="3 4">
    <name type="scientific">Endocarpon pusillum</name>
    <dbReference type="NCBI Taxonomy" id="364733"/>
    <lineage>
        <taxon>Eukaryota</taxon>
        <taxon>Fungi</taxon>
        <taxon>Dikarya</taxon>
        <taxon>Ascomycota</taxon>
        <taxon>Pezizomycotina</taxon>
        <taxon>Eurotiomycetes</taxon>
        <taxon>Chaetothyriomycetidae</taxon>
        <taxon>Verrucariales</taxon>
        <taxon>Verrucariaceae</taxon>
        <taxon>Endocarpon</taxon>
    </lineage>
</organism>
<evidence type="ECO:0000256" key="2">
    <source>
        <dbReference type="SAM" id="Phobius"/>
    </source>
</evidence>
<reference evidence="3" key="1">
    <citation type="submission" date="2020-02" db="EMBL/GenBank/DDBJ databases">
        <authorList>
            <person name="Palmer J.M."/>
        </authorList>
    </citation>
    <scope>NUCLEOTIDE SEQUENCE</scope>
    <source>
        <strain evidence="3">EPUS1.4</strain>
        <tissue evidence="3">Thallus</tissue>
    </source>
</reference>
<dbReference type="OrthoDB" id="5520611at2759"/>
<accession>A0A8H7AFB5</accession>
<feature type="transmembrane region" description="Helical" evidence="2">
    <location>
        <begin position="16"/>
        <end position="38"/>
    </location>
</feature>
<evidence type="ECO:0000313" key="3">
    <source>
        <dbReference type="EMBL" id="KAF7506061.1"/>
    </source>
</evidence>
<dbReference type="InterPro" id="IPR006995">
    <property type="entry name" value="ATP_synth_F0_jsu"/>
</dbReference>
<keyword evidence="4" id="KW-1185">Reference proteome</keyword>
<gene>
    <name evidence="3" type="ORF">GJ744_012308</name>
</gene>
<dbReference type="PANTHER" id="PTHR28060:SF1">
    <property type="entry name" value="ATP SYNTHASE SUBUNIT J, MITOCHONDRIAL"/>
    <property type="match status" value="1"/>
</dbReference>
<dbReference type="GO" id="GO:0046933">
    <property type="term" value="F:proton-transporting ATP synthase activity, rotational mechanism"/>
    <property type="evidence" value="ECO:0007669"/>
    <property type="project" value="TreeGrafter"/>
</dbReference>
<dbReference type="GO" id="GO:0045259">
    <property type="term" value="C:proton-transporting ATP synthase complex"/>
    <property type="evidence" value="ECO:0007669"/>
    <property type="project" value="InterPro"/>
</dbReference>